<name>A0A067QRR6_ZOONE</name>
<feature type="domain" description="BACK" evidence="3">
    <location>
        <begin position="5"/>
        <end position="101"/>
    </location>
</feature>
<evidence type="ECO:0000256" key="1">
    <source>
        <dbReference type="ARBA" id="ARBA00022441"/>
    </source>
</evidence>
<dbReference type="SMART" id="SM00612">
    <property type="entry name" value="Kelch"/>
    <property type="match status" value="5"/>
</dbReference>
<dbReference type="STRING" id="136037.A0A067QRR6"/>
<evidence type="ECO:0000313" key="5">
    <source>
        <dbReference type="Proteomes" id="UP000027135"/>
    </source>
</evidence>
<dbReference type="InParanoid" id="A0A067QRR6"/>
<protein>
    <recommendedName>
        <fullName evidence="3">BACK domain-containing protein</fullName>
    </recommendedName>
</protein>
<keyword evidence="2" id="KW-0677">Repeat</keyword>
<dbReference type="eggNOG" id="KOG4441">
    <property type="taxonomic scope" value="Eukaryota"/>
</dbReference>
<dbReference type="SUPFAM" id="SSF117281">
    <property type="entry name" value="Kelch motif"/>
    <property type="match status" value="1"/>
</dbReference>
<keyword evidence="5" id="KW-1185">Reference proteome</keyword>
<keyword evidence="1" id="KW-0880">Kelch repeat</keyword>
<dbReference type="Gene3D" id="1.25.40.420">
    <property type="match status" value="1"/>
</dbReference>
<evidence type="ECO:0000313" key="4">
    <source>
        <dbReference type="EMBL" id="KDR07867.1"/>
    </source>
</evidence>
<reference evidence="4 5" key="1">
    <citation type="journal article" date="2014" name="Nat. Commun.">
        <title>Molecular traces of alternative social organization in a termite genome.</title>
        <authorList>
            <person name="Terrapon N."/>
            <person name="Li C."/>
            <person name="Robertson H.M."/>
            <person name="Ji L."/>
            <person name="Meng X."/>
            <person name="Booth W."/>
            <person name="Chen Z."/>
            <person name="Childers C.P."/>
            <person name="Glastad K.M."/>
            <person name="Gokhale K."/>
            <person name="Gowin J."/>
            <person name="Gronenberg W."/>
            <person name="Hermansen R.A."/>
            <person name="Hu H."/>
            <person name="Hunt B.G."/>
            <person name="Huylmans A.K."/>
            <person name="Khalil S.M."/>
            <person name="Mitchell R.D."/>
            <person name="Munoz-Torres M.C."/>
            <person name="Mustard J.A."/>
            <person name="Pan H."/>
            <person name="Reese J.T."/>
            <person name="Scharf M.E."/>
            <person name="Sun F."/>
            <person name="Vogel H."/>
            <person name="Xiao J."/>
            <person name="Yang W."/>
            <person name="Yang Z."/>
            <person name="Yang Z."/>
            <person name="Zhou J."/>
            <person name="Zhu J."/>
            <person name="Brent C.S."/>
            <person name="Elsik C.G."/>
            <person name="Goodisman M.A."/>
            <person name="Liberles D.A."/>
            <person name="Roe R.M."/>
            <person name="Vargo E.L."/>
            <person name="Vilcinskas A."/>
            <person name="Wang J."/>
            <person name="Bornberg-Bauer E."/>
            <person name="Korb J."/>
            <person name="Zhang G."/>
            <person name="Liebig J."/>
        </authorList>
    </citation>
    <scope>NUCLEOTIDE SEQUENCE [LARGE SCALE GENOMIC DNA]</scope>
    <source>
        <tissue evidence="4">Whole organism</tissue>
    </source>
</reference>
<evidence type="ECO:0000256" key="2">
    <source>
        <dbReference type="ARBA" id="ARBA00022737"/>
    </source>
</evidence>
<dbReference type="PANTHER" id="PTHR24412">
    <property type="entry name" value="KELCH PROTEIN"/>
    <property type="match status" value="1"/>
</dbReference>
<evidence type="ECO:0000259" key="3">
    <source>
        <dbReference type="SMART" id="SM00875"/>
    </source>
</evidence>
<dbReference type="SMART" id="SM00875">
    <property type="entry name" value="BACK"/>
    <property type="match status" value="1"/>
</dbReference>
<dbReference type="EMBL" id="KK853399">
    <property type="protein sequence ID" value="KDR07867.1"/>
    <property type="molecule type" value="Genomic_DNA"/>
</dbReference>
<accession>A0A067QRR6</accession>
<dbReference type="Gene3D" id="2.120.10.80">
    <property type="entry name" value="Kelch-type beta propeller"/>
    <property type="match status" value="2"/>
</dbReference>
<dbReference type="InterPro" id="IPR006652">
    <property type="entry name" value="Kelch_1"/>
</dbReference>
<gene>
    <name evidence="4" type="ORF">L798_02624</name>
</gene>
<dbReference type="PANTHER" id="PTHR24412:SF172">
    <property type="entry name" value="KELCH-LIKE PROTEIN 10"/>
    <property type="match status" value="1"/>
</dbReference>
<dbReference type="AlphaFoldDB" id="A0A067QRR6"/>
<dbReference type="InterPro" id="IPR015915">
    <property type="entry name" value="Kelch-typ_b-propeller"/>
</dbReference>
<dbReference type="Pfam" id="PF01344">
    <property type="entry name" value="Kelch_1"/>
    <property type="match status" value="4"/>
</dbReference>
<dbReference type="Proteomes" id="UP000027135">
    <property type="component" value="Unassembled WGS sequence"/>
</dbReference>
<dbReference type="InterPro" id="IPR011705">
    <property type="entry name" value="BACK"/>
</dbReference>
<proteinExistence type="predicted"/>
<organism evidence="4 5">
    <name type="scientific">Zootermopsis nevadensis</name>
    <name type="common">Dampwood termite</name>
    <dbReference type="NCBI Taxonomy" id="136037"/>
    <lineage>
        <taxon>Eukaryota</taxon>
        <taxon>Metazoa</taxon>
        <taxon>Ecdysozoa</taxon>
        <taxon>Arthropoda</taxon>
        <taxon>Hexapoda</taxon>
        <taxon>Insecta</taxon>
        <taxon>Pterygota</taxon>
        <taxon>Neoptera</taxon>
        <taxon>Polyneoptera</taxon>
        <taxon>Dictyoptera</taxon>
        <taxon>Blattodea</taxon>
        <taxon>Blattoidea</taxon>
        <taxon>Termitoidae</taxon>
        <taxon>Termopsidae</taxon>
        <taxon>Zootermopsis</taxon>
    </lineage>
</organism>
<sequence length="462" mass="52979">SYPRCRRLHFWADLETPARSLVLRHFVEVSQKSEELLELPAEELQAIIDSEELNVKDERVVWECILRWINHDPNNRKGHIADLLKGVRLGLLDTKVFKEVSIAPEIVDVYRNPSALQTFITVSAFIKIDYVSQFNYSIPPLTAFKRPLSLNRKILQQIITSSGSAFYLTKDPIAIRNVGGIDSIGLRMNHGTAVVDFDIYVIGGHDDWKDLDSCLCFNAVTKTCREVAPMNERRRSLSVAVLRGAVYAMGGHECEHREDLRTAERYDCKTNQWSWIAPMNTERRCASAAALNDKIYVAGGHVSLFNSLNSVEVYDPDTDRWTFVAPMHSEREDFTCVAFHGCLYALGGRNWTSDALSTEKYDPTEDTWTEVPAMNFYSDYLNAEVFDDTIFVISRYSDKGHFGSRVACFNDKENRWYQAANMNVRRSFLSTCVIKNLPNARDYAYKHRDKLMEEKCKKKMAE</sequence>
<feature type="non-terminal residue" evidence="4">
    <location>
        <position position="1"/>
    </location>
</feature>
<dbReference type="Pfam" id="PF07707">
    <property type="entry name" value="BACK"/>
    <property type="match status" value="1"/>
</dbReference>